<dbReference type="Pfam" id="PF11104">
    <property type="entry name" value="PilM_2"/>
    <property type="match status" value="1"/>
</dbReference>
<name>A0A143PP93_LUTPR</name>
<organism evidence="1 2">
    <name type="scientific">Luteitalea pratensis</name>
    <dbReference type="NCBI Taxonomy" id="1855912"/>
    <lineage>
        <taxon>Bacteria</taxon>
        <taxon>Pseudomonadati</taxon>
        <taxon>Acidobacteriota</taxon>
        <taxon>Vicinamibacteria</taxon>
        <taxon>Vicinamibacterales</taxon>
        <taxon>Vicinamibacteraceae</taxon>
        <taxon>Luteitalea</taxon>
    </lineage>
</organism>
<dbReference type="InterPro" id="IPR005883">
    <property type="entry name" value="PilM"/>
</dbReference>
<dbReference type="InterPro" id="IPR050696">
    <property type="entry name" value="FtsA/MreB"/>
</dbReference>
<dbReference type="PANTHER" id="PTHR32432:SF3">
    <property type="entry name" value="ETHANOLAMINE UTILIZATION PROTEIN EUTJ"/>
    <property type="match status" value="1"/>
</dbReference>
<proteinExistence type="predicted"/>
<evidence type="ECO:0000313" key="1">
    <source>
        <dbReference type="EMBL" id="AMY10241.1"/>
    </source>
</evidence>
<dbReference type="PANTHER" id="PTHR32432">
    <property type="entry name" value="CELL DIVISION PROTEIN FTSA-RELATED"/>
    <property type="match status" value="1"/>
</dbReference>
<sequence length="318" mass="33673">MSPLPAWLQTPPPTLGLQLDAQRVTAVLVDRDAPTPLVRAVASTALPPGAVVPSLTSANILQRDVVVSALRGLVDQIGGRPRHVALAIPDTAAKVSLLPFDQIPANIRDLEQLVRLQLRKTVPFPVEDAQVTWSRGGQQEASTILVVTAMRREIVQEYEAVCTAAGLHAGTIDLATFNIVNLALLGGPSGAGLPGDSLLVHVTPGYASIALLRNGALIFFRTRQNDATEPVADVVHQTRMFYEDRLNGQGFARVLLVAGLDVPDRDGLSRNLGTLFDAPIVPLSLDGIATFGDRVSASEPLVGQIAAPAGIVLRERSA</sequence>
<dbReference type="EMBL" id="CP015136">
    <property type="protein sequence ID" value="AMY10241.1"/>
    <property type="molecule type" value="Genomic_DNA"/>
</dbReference>
<protein>
    <submittedName>
        <fullName evidence="1">Type IV pilus assembly protein PilM</fullName>
    </submittedName>
</protein>
<reference evidence="2" key="2">
    <citation type="submission" date="2016-04" db="EMBL/GenBank/DDBJ databases">
        <title>First Complete Genome Sequence of a Subdivision 6 Acidobacterium.</title>
        <authorList>
            <person name="Huang S."/>
            <person name="Vieira S."/>
            <person name="Bunk B."/>
            <person name="Riedel T."/>
            <person name="Sproeer C."/>
            <person name="Overmann J."/>
        </authorList>
    </citation>
    <scope>NUCLEOTIDE SEQUENCE [LARGE SCALE GENOMIC DNA]</scope>
    <source>
        <strain evidence="2">DSM 100886 HEG_-6_39</strain>
    </source>
</reference>
<dbReference type="AlphaFoldDB" id="A0A143PP93"/>
<keyword evidence="2" id="KW-1185">Reference proteome</keyword>
<reference evidence="1 2" key="1">
    <citation type="journal article" date="2016" name="Genome Announc.">
        <title>First Complete Genome Sequence of a Subdivision 6 Acidobacterium Strain.</title>
        <authorList>
            <person name="Huang S."/>
            <person name="Vieira S."/>
            <person name="Bunk B."/>
            <person name="Riedel T."/>
            <person name="Sproer C."/>
            <person name="Overmann J."/>
        </authorList>
    </citation>
    <scope>NUCLEOTIDE SEQUENCE [LARGE SCALE GENOMIC DNA]</scope>
    <source>
        <strain evidence="2">DSM 100886 HEG_-6_39</strain>
    </source>
</reference>
<dbReference type="KEGG" id="abac:LuPra_03471"/>
<dbReference type="Proteomes" id="UP000076079">
    <property type="component" value="Chromosome"/>
</dbReference>
<accession>A0A143PP93</accession>
<dbReference type="RefSeq" id="WP_110171897.1">
    <property type="nucleotide sequence ID" value="NZ_CP015136.1"/>
</dbReference>
<dbReference type="STRING" id="1855912.LuPra_03471"/>
<dbReference type="Gene3D" id="3.30.420.40">
    <property type="match status" value="1"/>
</dbReference>
<gene>
    <name evidence="1" type="ORF">LuPra_03471</name>
</gene>
<dbReference type="OrthoDB" id="128437at2"/>
<evidence type="ECO:0000313" key="2">
    <source>
        <dbReference type="Proteomes" id="UP000076079"/>
    </source>
</evidence>